<feature type="non-terminal residue" evidence="3">
    <location>
        <position position="585"/>
    </location>
</feature>
<feature type="region of interest" description="Disordered" evidence="1">
    <location>
        <begin position="514"/>
        <end position="585"/>
    </location>
</feature>
<dbReference type="Pfam" id="PF00790">
    <property type="entry name" value="VHS"/>
    <property type="match status" value="1"/>
</dbReference>
<dbReference type="GO" id="GO:0051666">
    <property type="term" value="P:actin cortical patch localization"/>
    <property type="evidence" value="ECO:0007669"/>
    <property type="project" value="TreeGrafter"/>
</dbReference>
<sequence length="585" mass="63942">QQIIVQSSIHQQSVTKKDDDGEWETVDPQQDPPPLPPGAAPPAFIPTACSPSPYTMTPLKQQVPPRTLRRKPPPVLGILSSVDPVQSQGHSRNISEENMSPSKHKETKGGFWNRSGGGEGKDKQRARDRAAAEIKAAKDRARELREQSRGSRDEKNELTLKIGFVIGTASEDWTLALDICDHASSSEANAKEAVRALRREFKYGEPAAQLAAARLWAIMLRNSSEIFFNQSTSRKFLDTLEDLLTSTRTIPVVRERVMDVIAAAAYASGSKKDTGFRGLWRRVKPRDKTEEGMPFDTEDAMFNPPLLAVAAATVSPPPIVPDIAPNDNHPGANNNTKPHQLPRHEIIPPDEDMWRLFQECKIGVGNANLLIQTLVVATPGQVNDSVIVELHKKCMDSQELISAQIPWASASAERSRAAQNQEEQERPRARQTSATPITLRIHLHNPGLSQGAATQTREEELLADLLASNELLMEGLKLYDDLKRVVLEREVEDWSRGDTIMDPTLRHISEDGTLHADASGMGGSSSPSRSPSPAPTRAAVPSPPSHAQLHGAQQSLAPPLVAPQGPRPPGMNSNLSRTPSPAHPD</sequence>
<dbReference type="PANTHER" id="PTHR47789:SF2">
    <property type="entry name" value="VHS DOMAIN-CONTAINING PROTEIN"/>
    <property type="match status" value="1"/>
</dbReference>
<evidence type="ECO:0000313" key="3">
    <source>
        <dbReference type="EMBL" id="KAK7055203.1"/>
    </source>
</evidence>
<dbReference type="InterPro" id="IPR045007">
    <property type="entry name" value="LSB5"/>
</dbReference>
<name>A0AAW0DWD2_9AGAR</name>
<dbReference type="EMBL" id="JAWWNJ010000005">
    <property type="protein sequence ID" value="KAK7055203.1"/>
    <property type="molecule type" value="Genomic_DNA"/>
</dbReference>
<evidence type="ECO:0000259" key="2">
    <source>
        <dbReference type="PROSITE" id="PS50179"/>
    </source>
</evidence>
<keyword evidence="4" id="KW-1185">Reference proteome</keyword>
<feature type="compositionally biased region" description="Basic and acidic residues" evidence="1">
    <location>
        <begin position="119"/>
        <end position="153"/>
    </location>
</feature>
<gene>
    <name evidence="3" type="ORF">R3P38DRAFT_2378345</name>
</gene>
<dbReference type="SMART" id="SM00288">
    <property type="entry name" value="VHS"/>
    <property type="match status" value="1"/>
</dbReference>
<dbReference type="Gene3D" id="1.25.40.90">
    <property type="match status" value="1"/>
</dbReference>
<feature type="compositionally biased region" description="Low complexity" evidence="1">
    <location>
        <begin position="1"/>
        <end position="14"/>
    </location>
</feature>
<dbReference type="GO" id="GO:0007015">
    <property type="term" value="P:actin filament organization"/>
    <property type="evidence" value="ECO:0007669"/>
    <property type="project" value="InterPro"/>
</dbReference>
<proteinExistence type="predicted"/>
<reference evidence="3 4" key="1">
    <citation type="journal article" date="2024" name="J Genomics">
        <title>Draft genome sequencing and assembly of Favolaschia claudopus CIRM-BRFM 2984 isolated from oak limbs.</title>
        <authorList>
            <person name="Navarro D."/>
            <person name="Drula E."/>
            <person name="Chaduli D."/>
            <person name="Cazenave R."/>
            <person name="Ahrendt S."/>
            <person name="Wang J."/>
            <person name="Lipzen A."/>
            <person name="Daum C."/>
            <person name="Barry K."/>
            <person name="Grigoriev I.V."/>
            <person name="Favel A."/>
            <person name="Rosso M.N."/>
            <person name="Martin F."/>
        </authorList>
    </citation>
    <scope>NUCLEOTIDE SEQUENCE [LARGE SCALE GENOMIC DNA]</scope>
    <source>
        <strain evidence="3 4">CIRM-BRFM 2984</strain>
    </source>
</reference>
<feature type="compositionally biased region" description="Pro residues" evidence="1">
    <location>
        <begin position="30"/>
        <end position="44"/>
    </location>
</feature>
<feature type="region of interest" description="Disordered" evidence="1">
    <location>
        <begin position="412"/>
        <end position="436"/>
    </location>
</feature>
<feature type="region of interest" description="Disordered" evidence="1">
    <location>
        <begin position="1"/>
        <end position="153"/>
    </location>
</feature>
<dbReference type="SUPFAM" id="SSF48464">
    <property type="entry name" value="ENTH/VHS domain"/>
    <property type="match status" value="1"/>
</dbReference>
<organism evidence="3 4">
    <name type="scientific">Favolaschia claudopus</name>
    <dbReference type="NCBI Taxonomy" id="2862362"/>
    <lineage>
        <taxon>Eukaryota</taxon>
        <taxon>Fungi</taxon>
        <taxon>Dikarya</taxon>
        <taxon>Basidiomycota</taxon>
        <taxon>Agaricomycotina</taxon>
        <taxon>Agaricomycetes</taxon>
        <taxon>Agaricomycetidae</taxon>
        <taxon>Agaricales</taxon>
        <taxon>Marasmiineae</taxon>
        <taxon>Mycenaceae</taxon>
        <taxon>Favolaschia</taxon>
    </lineage>
</organism>
<dbReference type="CDD" id="cd16980">
    <property type="entry name" value="VHS_Lsb5"/>
    <property type="match status" value="1"/>
</dbReference>
<evidence type="ECO:0000313" key="4">
    <source>
        <dbReference type="Proteomes" id="UP001362999"/>
    </source>
</evidence>
<dbReference type="InterPro" id="IPR008942">
    <property type="entry name" value="ENTH_VHS"/>
</dbReference>
<feature type="compositionally biased region" description="Polar residues" evidence="1">
    <location>
        <begin position="83"/>
        <end position="101"/>
    </location>
</feature>
<dbReference type="Proteomes" id="UP001362999">
    <property type="component" value="Unassembled WGS sequence"/>
</dbReference>
<dbReference type="PANTHER" id="PTHR47789">
    <property type="entry name" value="LAS SEVENTEEN-BINDING PROTEIN 5"/>
    <property type="match status" value="1"/>
</dbReference>
<dbReference type="GO" id="GO:0043130">
    <property type="term" value="F:ubiquitin binding"/>
    <property type="evidence" value="ECO:0007669"/>
    <property type="project" value="InterPro"/>
</dbReference>
<dbReference type="GO" id="GO:0030479">
    <property type="term" value="C:actin cortical patch"/>
    <property type="evidence" value="ECO:0007669"/>
    <property type="project" value="TreeGrafter"/>
</dbReference>
<dbReference type="PROSITE" id="PS50179">
    <property type="entry name" value="VHS"/>
    <property type="match status" value="1"/>
</dbReference>
<feature type="compositionally biased region" description="Polar residues" evidence="1">
    <location>
        <begin position="49"/>
        <end position="60"/>
    </location>
</feature>
<comment type="caution">
    <text evidence="3">The sequence shown here is derived from an EMBL/GenBank/DDBJ whole genome shotgun (WGS) entry which is preliminary data.</text>
</comment>
<feature type="compositionally biased region" description="Low complexity" evidence="1">
    <location>
        <begin position="524"/>
        <end position="540"/>
    </location>
</feature>
<feature type="domain" description="VHS" evidence="2">
    <location>
        <begin position="170"/>
        <end position="261"/>
    </location>
</feature>
<dbReference type="GO" id="GO:0007034">
    <property type="term" value="P:vacuolar transport"/>
    <property type="evidence" value="ECO:0007669"/>
    <property type="project" value="UniProtKB-ARBA"/>
</dbReference>
<accession>A0AAW0DWD2</accession>
<dbReference type="AlphaFoldDB" id="A0AAW0DWD2"/>
<dbReference type="GO" id="GO:0035091">
    <property type="term" value="F:phosphatidylinositol binding"/>
    <property type="evidence" value="ECO:0007669"/>
    <property type="project" value="InterPro"/>
</dbReference>
<dbReference type="GO" id="GO:0006897">
    <property type="term" value="P:endocytosis"/>
    <property type="evidence" value="ECO:0007669"/>
    <property type="project" value="InterPro"/>
</dbReference>
<feature type="non-terminal residue" evidence="3">
    <location>
        <position position="1"/>
    </location>
</feature>
<protein>
    <recommendedName>
        <fullName evidence="2">VHS domain-containing protein</fullName>
    </recommendedName>
</protein>
<dbReference type="InterPro" id="IPR002014">
    <property type="entry name" value="VHS_dom"/>
</dbReference>
<evidence type="ECO:0000256" key="1">
    <source>
        <dbReference type="SAM" id="MobiDB-lite"/>
    </source>
</evidence>